<name>A0A0A8YSK0_ARUDO</name>
<reference evidence="1" key="1">
    <citation type="submission" date="2014-09" db="EMBL/GenBank/DDBJ databases">
        <authorList>
            <person name="Magalhaes I.L.F."/>
            <person name="Oliveira U."/>
            <person name="Santos F.R."/>
            <person name="Vidigal T.H.D.A."/>
            <person name="Brescovit A.D."/>
            <person name="Santos A.J."/>
        </authorList>
    </citation>
    <scope>NUCLEOTIDE SEQUENCE</scope>
    <source>
        <tissue evidence="1">Shoot tissue taken approximately 20 cm above the soil surface</tissue>
    </source>
</reference>
<dbReference type="AlphaFoldDB" id="A0A0A8YSK0"/>
<organism evidence="1">
    <name type="scientific">Arundo donax</name>
    <name type="common">Giant reed</name>
    <name type="synonym">Donax arundinaceus</name>
    <dbReference type="NCBI Taxonomy" id="35708"/>
    <lineage>
        <taxon>Eukaryota</taxon>
        <taxon>Viridiplantae</taxon>
        <taxon>Streptophyta</taxon>
        <taxon>Embryophyta</taxon>
        <taxon>Tracheophyta</taxon>
        <taxon>Spermatophyta</taxon>
        <taxon>Magnoliopsida</taxon>
        <taxon>Liliopsida</taxon>
        <taxon>Poales</taxon>
        <taxon>Poaceae</taxon>
        <taxon>PACMAD clade</taxon>
        <taxon>Arundinoideae</taxon>
        <taxon>Arundineae</taxon>
        <taxon>Arundo</taxon>
    </lineage>
</organism>
<proteinExistence type="predicted"/>
<evidence type="ECO:0000313" key="1">
    <source>
        <dbReference type="EMBL" id="JAD25457.1"/>
    </source>
</evidence>
<dbReference type="EMBL" id="GBRH01272438">
    <property type="protein sequence ID" value="JAD25457.1"/>
    <property type="molecule type" value="Transcribed_RNA"/>
</dbReference>
<reference evidence="1" key="2">
    <citation type="journal article" date="2015" name="Data Brief">
        <title>Shoot transcriptome of the giant reed, Arundo donax.</title>
        <authorList>
            <person name="Barrero R.A."/>
            <person name="Guerrero F.D."/>
            <person name="Moolhuijzen P."/>
            <person name="Goolsby J.A."/>
            <person name="Tidwell J."/>
            <person name="Bellgard S.E."/>
            <person name="Bellgard M.I."/>
        </authorList>
    </citation>
    <scope>NUCLEOTIDE SEQUENCE</scope>
    <source>
        <tissue evidence="1">Shoot tissue taken approximately 20 cm above the soil surface</tissue>
    </source>
</reference>
<protein>
    <submittedName>
        <fullName evidence="1">Uncharacterized protein</fullName>
    </submittedName>
</protein>
<sequence>MHGRSETRRINWIICL</sequence>
<accession>A0A0A8YSK0</accession>